<protein>
    <submittedName>
        <fullName evidence="1">Uncharacterized protein</fullName>
    </submittedName>
</protein>
<name>A0ACD1ITJ4_9EURO</name>
<gene>
    <name evidence="1" type="ORF">BO79DRAFT_42923</name>
</gene>
<proteinExistence type="predicted"/>
<keyword evidence="2" id="KW-1185">Reference proteome</keyword>
<organism evidence="1 2">
    <name type="scientific">Aspergillus costaricaensis CBS 115574</name>
    <dbReference type="NCBI Taxonomy" id="1448317"/>
    <lineage>
        <taxon>Eukaryota</taxon>
        <taxon>Fungi</taxon>
        <taxon>Dikarya</taxon>
        <taxon>Ascomycota</taxon>
        <taxon>Pezizomycotina</taxon>
        <taxon>Eurotiomycetes</taxon>
        <taxon>Eurotiomycetidae</taxon>
        <taxon>Eurotiales</taxon>
        <taxon>Aspergillaceae</taxon>
        <taxon>Aspergillus</taxon>
        <taxon>Aspergillus subgen. Circumdati</taxon>
    </lineage>
</organism>
<reference evidence="1" key="1">
    <citation type="submission" date="2018-02" db="EMBL/GenBank/DDBJ databases">
        <title>The genomes of Aspergillus section Nigri reveals drivers in fungal speciation.</title>
        <authorList>
            <consortium name="DOE Joint Genome Institute"/>
            <person name="Vesth T.C."/>
            <person name="Nybo J."/>
            <person name="Theobald S."/>
            <person name="Brandl J."/>
            <person name="Frisvad J.C."/>
            <person name="Nielsen K.F."/>
            <person name="Lyhne E.K."/>
            <person name="Kogle M.E."/>
            <person name="Kuo A."/>
            <person name="Riley R."/>
            <person name="Clum A."/>
            <person name="Nolan M."/>
            <person name="Lipzen A."/>
            <person name="Salamov A."/>
            <person name="Henrissat B."/>
            <person name="Wiebenga A."/>
            <person name="De vries R.P."/>
            <person name="Grigoriev I.V."/>
            <person name="Mortensen U.H."/>
            <person name="Andersen M.R."/>
            <person name="Baker S.E."/>
        </authorList>
    </citation>
    <scope>NUCLEOTIDE SEQUENCE</scope>
    <source>
        <strain evidence="1">CBS 115574</strain>
    </source>
</reference>
<sequence>MDGISCEFVLFVSPLLILLAFFIKYFLSYLPPQTSSETSPSLSTKPIPSEIAHQLLCSLFSSLSSLLRHQTLFHIKFMCRNTPHLVRRRTFPFKIM</sequence>
<evidence type="ECO:0000313" key="2">
    <source>
        <dbReference type="Proteomes" id="UP000249748"/>
    </source>
</evidence>
<accession>A0ACD1ITJ4</accession>
<dbReference type="EMBL" id="KZ824537">
    <property type="protein sequence ID" value="RAK93074.1"/>
    <property type="molecule type" value="Genomic_DNA"/>
</dbReference>
<dbReference type="Proteomes" id="UP000249748">
    <property type="component" value="Unassembled WGS sequence"/>
</dbReference>
<evidence type="ECO:0000313" key="1">
    <source>
        <dbReference type="EMBL" id="RAK93074.1"/>
    </source>
</evidence>